<comment type="subunit">
    <text evidence="2 5">The avian keratins (F-ker, S-ker, C-ker and B-ker) are a complex mixture of very similar polypeptides.</text>
</comment>
<keyword evidence="3 5" id="KW-0416">Keratin</keyword>
<feature type="non-terminal residue" evidence="6">
    <location>
        <position position="99"/>
    </location>
</feature>
<reference evidence="6 7" key="1">
    <citation type="submission" date="2019-09" db="EMBL/GenBank/DDBJ databases">
        <title>Bird 10,000 Genomes (B10K) Project - Family phase.</title>
        <authorList>
            <person name="Zhang G."/>
        </authorList>
    </citation>
    <scope>NUCLEOTIDE SEQUENCE [LARGE SCALE GENOMIC DNA]</scope>
    <source>
        <strain evidence="6">OUT-0019</strain>
        <tissue evidence="6">Blood</tissue>
    </source>
</reference>
<evidence type="ECO:0000256" key="5">
    <source>
        <dbReference type="RuleBase" id="RU364002"/>
    </source>
</evidence>
<evidence type="ECO:0000256" key="3">
    <source>
        <dbReference type="ARBA" id="ARBA00022744"/>
    </source>
</evidence>
<protein>
    <recommendedName>
        <fullName evidence="5">Keratin</fullName>
    </recommendedName>
</protein>
<dbReference type="EMBL" id="VZUE01000131">
    <property type="protein sequence ID" value="NXV47940.1"/>
    <property type="molecule type" value="Genomic_DNA"/>
</dbReference>
<feature type="non-terminal residue" evidence="6">
    <location>
        <position position="1"/>
    </location>
</feature>
<dbReference type="AlphaFoldDB" id="A0A7L3U7M0"/>
<dbReference type="Pfam" id="PF02422">
    <property type="entry name" value="Keratin"/>
    <property type="match status" value="1"/>
</dbReference>
<dbReference type="PANTHER" id="PTHR31203:SF1">
    <property type="entry name" value="BETA-KERATIN-RELATED PROTEIN-RELATED"/>
    <property type="match status" value="1"/>
</dbReference>
<evidence type="ECO:0000313" key="6">
    <source>
        <dbReference type="EMBL" id="NXV47940.1"/>
    </source>
</evidence>
<sequence length="99" mass="10394">RCFYSRDVQCPQPLATTCNDPCVVSCGASRIIIYPPPVVVTFPGPILSTCPQETVVGSSAVLEGGAPAPLASLRAEVLCSQPPAGRFLPKYAPQHAPRC</sequence>
<evidence type="ECO:0000313" key="7">
    <source>
        <dbReference type="Proteomes" id="UP000535478"/>
    </source>
</evidence>
<dbReference type="InterPro" id="IPR003461">
    <property type="entry name" value="Keratin"/>
</dbReference>
<dbReference type="GO" id="GO:0005882">
    <property type="term" value="C:intermediate filament"/>
    <property type="evidence" value="ECO:0007669"/>
    <property type="project" value="UniProtKB-KW"/>
</dbReference>
<comment type="similarity">
    <text evidence="1 5">Belongs to the avian keratin family.</text>
</comment>
<comment type="caution">
    <text evidence="6">The sequence shown here is derived from an EMBL/GenBank/DDBJ whole genome shotgun (WGS) entry which is preliminary data.</text>
</comment>
<keyword evidence="4" id="KW-0007">Acetylation</keyword>
<keyword evidence="7" id="KW-1185">Reference proteome</keyword>
<evidence type="ECO:0000256" key="1">
    <source>
        <dbReference type="ARBA" id="ARBA00008702"/>
    </source>
</evidence>
<evidence type="ECO:0000256" key="4">
    <source>
        <dbReference type="ARBA" id="ARBA00022990"/>
    </source>
</evidence>
<evidence type="ECO:0000256" key="2">
    <source>
        <dbReference type="ARBA" id="ARBA00011806"/>
    </source>
</evidence>
<dbReference type="Proteomes" id="UP000535478">
    <property type="component" value="Unassembled WGS sequence"/>
</dbReference>
<proteinExistence type="inferred from homology"/>
<name>A0A7L3U7M0_URIAL</name>
<organism evidence="6 7">
    <name type="scientific">Uria aalge</name>
    <name type="common">Common mure</name>
    <name type="synonym">Colymbus aalge</name>
    <dbReference type="NCBI Taxonomy" id="13746"/>
    <lineage>
        <taxon>Eukaryota</taxon>
        <taxon>Metazoa</taxon>
        <taxon>Chordata</taxon>
        <taxon>Craniata</taxon>
        <taxon>Vertebrata</taxon>
        <taxon>Euteleostomi</taxon>
        <taxon>Archelosauria</taxon>
        <taxon>Archosauria</taxon>
        <taxon>Dinosauria</taxon>
        <taxon>Saurischia</taxon>
        <taxon>Theropoda</taxon>
        <taxon>Coelurosauria</taxon>
        <taxon>Aves</taxon>
        <taxon>Neognathae</taxon>
        <taxon>Neoaves</taxon>
        <taxon>Charadriiformes</taxon>
        <taxon>Alcidae</taxon>
        <taxon>Uria</taxon>
    </lineage>
</organism>
<accession>A0A7L3U7M0</accession>
<dbReference type="PANTHER" id="PTHR31203">
    <property type="entry name" value="BETA-KERATIN-RELATED PROTEIN-RELATED"/>
    <property type="match status" value="1"/>
</dbReference>
<dbReference type="GO" id="GO:0005200">
    <property type="term" value="F:structural constituent of cytoskeleton"/>
    <property type="evidence" value="ECO:0007669"/>
    <property type="project" value="InterPro"/>
</dbReference>
<gene>
    <name evidence="6" type="primary">Krfa_0</name>
    <name evidence="6" type="ORF">URIAAL_R07322</name>
</gene>